<evidence type="ECO:0000313" key="2">
    <source>
        <dbReference type="Proteomes" id="UP001162880"/>
    </source>
</evidence>
<gene>
    <name evidence="1" type="ORF">MTR64_19140</name>
</gene>
<keyword evidence="2" id="KW-1185">Reference proteome</keyword>
<sequence length="61" mass="6819">MFDPYHSQTTVELAVGKNLSVDELQAWKSGFERDKSGSGYRIVGFRQQSDSLLIAIIARSN</sequence>
<protein>
    <recommendedName>
        <fullName evidence="3">DUF4258 domain-containing protein</fullName>
    </recommendedName>
</protein>
<name>A0ABT0B6M9_9SPHN</name>
<evidence type="ECO:0000313" key="1">
    <source>
        <dbReference type="EMBL" id="MCJ2180694.1"/>
    </source>
</evidence>
<reference evidence="1" key="1">
    <citation type="submission" date="2022-03" db="EMBL/GenBank/DDBJ databases">
        <title>Identification of a novel bacterium isolated from mangrove sediments.</title>
        <authorList>
            <person name="Pan X."/>
        </authorList>
    </citation>
    <scope>NUCLEOTIDE SEQUENCE</scope>
    <source>
        <strain evidence="1">B2580</strain>
    </source>
</reference>
<evidence type="ECO:0008006" key="3">
    <source>
        <dbReference type="Google" id="ProtNLM"/>
    </source>
</evidence>
<comment type="caution">
    <text evidence="1">The sequence shown here is derived from an EMBL/GenBank/DDBJ whole genome shotgun (WGS) entry which is preliminary data.</text>
</comment>
<dbReference type="Proteomes" id="UP001162880">
    <property type="component" value="Unassembled WGS sequence"/>
</dbReference>
<dbReference type="RefSeq" id="WP_243996144.1">
    <property type="nucleotide sequence ID" value="NZ_JALHLE010000041.1"/>
</dbReference>
<accession>A0ABT0B6M9</accession>
<organism evidence="1 2">
    <name type="scientific">Novosphingobium album</name>
    <name type="common">ex Hu et al. 2023</name>
    <dbReference type="NCBI Taxonomy" id="2930093"/>
    <lineage>
        <taxon>Bacteria</taxon>
        <taxon>Pseudomonadati</taxon>
        <taxon>Pseudomonadota</taxon>
        <taxon>Alphaproteobacteria</taxon>
        <taxon>Sphingomonadales</taxon>
        <taxon>Sphingomonadaceae</taxon>
        <taxon>Novosphingobium</taxon>
    </lineage>
</organism>
<dbReference type="EMBL" id="JALHLE010000041">
    <property type="protein sequence ID" value="MCJ2180694.1"/>
    <property type="molecule type" value="Genomic_DNA"/>
</dbReference>
<proteinExistence type="predicted"/>